<dbReference type="AlphaFoldDB" id="A0A1Q9LCD6"/>
<name>A0A1Q9LCD6_9PSEU</name>
<proteinExistence type="predicted"/>
<keyword evidence="3" id="KW-1185">Reference proteome</keyword>
<evidence type="ECO:0000313" key="3">
    <source>
        <dbReference type="Proteomes" id="UP000186040"/>
    </source>
</evidence>
<organism evidence="2 3">
    <name type="scientific">Actinokineospora bangkokensis</name>
    <dbReference type="NCBI Taxonomy" id="1193682"/>
    <lineage>
        <taxon>Bacteria</taxon>
        <taxon>Bacillati</taxon>
        <taxon>Actinomycetota</taxon>
        <taxon>Actinomycetes</taxon>
        <taxon>Pseudonocardiales</taxon>
        <taxon>Pseudonocardiaceae</taxon>
        <taxon>Actinokineospora</taxon>
    </lineage>
</organism>
<evidence type="ECO:0000313" key="2">
    <source>
        <dbReference type="EMBL" id="OLR89688.1"/>
    </source>
</evidence>
<keyword evidence="1" id="KW-0812">Transmembrane</keyword>
<dbReference type="EMBL" id="MKQR01000028">
    <property type="protein sequence ID" value="OLR89688.1"/>
    <property type="molecule type" value="Genomic_DNA"/>
</dbReference>
<keyword evidence="1" id="KW-1133">Transmembrane helix</keyword>
<keyword evidence="1" id="KW-0472">Membrane</keyword>
<feature type="transmembrane region" description="Helical" evidence="1">
    <location>
        <begin position="12"/>
        <end position="32"/>
    </location>
</feature>
<accession>A0A1Q9LCD6</accession>
<sequence length="198" mass="21730">MAAEPPKRSTGLWIALSLLLVALVGATVWLVVETSTSGRRSAPPVVDESLTQVVTATDGRTRIRVPSNWRELPGDVHQETATIEFGHLVQERYLTVLPWEKADYADFAAFEEQRIVELDGAGALTAADQGTPLRVGGREAVRYELTGKVGGHPVVYWDTLVDGERGYYEVLTWTLAERRADAEPVLADVVATFEEITP</sequence>
<protein>
    <submittedName>
        <fullName evidence="2">Uncharacterized protein</fullName>
    </submittedName>
</protein>
<comment type="caution">
    <text evidence="2">The sequence shown here is derived from an EMBL/GenBank/DDBJ whole genome shotgun (WGS) entry which is preliminary data.</text>
</comment>
<gene>
    <name evidence="2" type="ORF">BJP25_01230</name>
</gene>
<dbReference type="STRING" id="1193682.BJP25_01230"/>
<dbReference type="Proteomes" id="UP000186040">
    <property type="component" value="Unassembled WGS sequence"/>
</dbReference>
<reference evidence="2 3" key="1">
    <citation type="submission" date="2016-10" db="EMBL/GenBank/DDBJ databases">
        <title>The Draft Genome Sequence of Actinokineospora bangkokensis 44EHWT reveals the biosynthetic pathway of antifungal compounds Thailandins with unusual extender unit butylmalonyl-CoA.</title>
        <authorList>
            <person name="Greule A."/>
            <person name="Intra B."/>
            <person name="Flemming S."/>
            <person name="Rommel M.G."/>
            <person name="Panbangred W."/>
            <person name="Bechthold A."/>
        </authorList>
    </citation>
    <scope>NUCLEOTIDE SEQUENCE [LARGE SCALE GENOMIC DNA]</scope>
    <source>
        <strain evidence="2 3">44EHW</strain>
    </source>
</reference>
<evidence type="ECO:0000256" key="1">
    <source>
        <dbReference type="SAM" id="Phobius"/>
    </source>
</evidence>